<feature type="compositionally biased region" description="Basic and acidic residues" evidence="3">
    <location>
        <begin position="610"/>
        <end position="638"/>
    </location>
</feature>
<feature type="compositionally biased region" description="Basic and acidic residues" evidence="3">
    <location>
        <begin position="260"/>
        <end position="278"/>
    </location>
</feature>
<keyword evidence="2" id="KW-0862">Zinc</keyword>
<keyword evidence="1" id="KW-0479">Metal-binding</keyword>
<dbReference type="EMBL" id="MSFM01000001">
    <property type="protein sequence ID" value="PKY08975.1"/>
    <property type="molecule type" value="Genomic_DNA"/>
</dbReference>
<dbReference type="OrthoDB" id="2196114at2759"/>
<dbReference type="Proteomes" id="UP000234254">
    <property type="component" value="Unassembled WGS sequence"/>
</dbReference>
<evidence type="ECO:0000256" key="2">
    <source>
        <dbReference type="ARBA" id="ARBA00022833"/>
    </source>
</evidence>
<accession>A0A2I1DGH0</accession>
<organism evidence="4 5">
    <name type="scientific">Aspergillus campestris (strain IBT 28561)</name>
    <dbReference type="NCBI Taxonomy" id="1392248"/>
    <lineage>
        <taxon>Eukaryota</taxon>
        <taxon>Fungi</taxon>
        <taxon>Dikarya</taxon>
        <taxon>Ascomycota</taxon>
        <taxon>Pezizomycotina</taxon>
        <taxon>Eurotiomycetes</taxon>
        <taxon>Eurotiomycetidae</taxon>
        <taxon>Eurotiales</taxon>
        <taxon>Aspergillaceae</taxon>
        <taxon>Aspergillus</taxon>
        <taxon>Aspergillus subgen. Circumdati</taxon>
    </lineage>
</organism>
<dbReference type="CDD" id="cd00022">
    <property type="entry name" value="BIR"/>
    <property type="match status" value="2"/>
</dbReference>
<feature type="compositionally biased region" description="Low complexity" evidence="3">
    <location>
        <begin position="396"/>
        <end position="405"/>
    </location>
</feature>
<sequence>MTQNMETVASRLASFDLVLQPEKRRNSSTKAAEPIAWPHRSPSPTELAHAGFYYHPYETNPDNTVCYLCRRALDGWEEEDNPVTEHLKHSSDCGWAIMMDIQQHSSNPAEIQDPTSEQIFQARLATFNTGWPHDGKRGWTCQSEKMVEGGWYFCPNEESNDLASCPYCKLSLDGWEPKDDPFDEHYRRSAECSFFVFAQPPGKKGKGSRSKKGRGSKVSRLSTQSTVSEAPSDLDSVMDQSIISQPSTTKTKSTKKSKSKTKDARSKKDEEADSHMDLDAPEITEPVAEPEPPKAKRATRGKKRTSEDVQMDDMNIARGESVEDTGRPSKKRNTRSRASSQPVHDYDNVESMVTDQGQVDNREEAQEAQEIQEVQEAPKKGRGAGKKKGSGKGRKASSASSTSKTIPQEEEPEDLEITAAIEADLEQDHVEPVEPVEPTPEVTEKPAKKSKKKGKKNETATEETGAASEKKHETKELAHVDESTKPGRRQKARASNDPQSTGRAHTETPAPTSPPRDTHERVEEDTKMELHESFVSVEIPARKSDQPAEVETSQKPKKESKKGSTGRGKKSKKTEEASTEPIAPAVAPPQPQQDDDAEEPRKRKSSRKQKSADHDLEQREPDGPPQKEEAQEPEPERRTSRRRSSMAPPKTTERYSDIPQEEHLAEALVESRHSNSSHRQSGGSDPSSNIAQKERDVSPLPASKSSPSMSPQSSDAENRPPSLRPTASRPPVLSPSKPTPGRLPLAPSTPSPIKKYANRGGIDTAHAWRPADVDEILLASGSDKENLDLHAALKDIKGELTSEEKKMTVAQWIQWNAKNGEERLRRECERLVGQFEKEGARAMRALEGIECSE</sequence>
<dbReference type="GeneID" id="36548295"/>
<dbReference type="GO" id="GO:0046872">
    <property type="term" value="F:metal ion binding"/>
    <property type="evidence" value="ECO:0007669"/>
    <property type="project" value="UniProtKB-KW"/>
</dbReference>
<gene>
    <name evidence="4" type="ORF">P168DRAFT_324016</name>
</gene>
<name>A0A2I1DGH0_ASPC2</name>
<dbReference type="VEuPathDB" id="FungiDB:P168DRAFT_324016"/>
<evidence type="ECO:0008006" key="6">
    <source>
        <dbReference type="Google" id="ProtNLM"/>
    </source>
</evidence>
<dbReference type="InterPro" id="IPR001370">
    <property type="entry name" value="BIR_rpt"/>
</dbReference>
<keyword evidence="5" id="KW-1185">Reference proteome</keyword>
<feature type="compositionally biased region" description="Low complexity" evidence="3">
    <location>
        <begin position="698"/>
        <end position="714"/>
    </location>
</feature>
<dbReference type="PANTHER" id="PTHR46771:SF5">
    <property type="entry name" value="DETERIN"/>
    <property type="match status" value="1"/>
</dbReference>
<feature type="compositionally biased region" description="Basic and acidic residues" evidence="3">
    <location>
        <begin position="468"/>
        <end position="485"/>
    </location>
</feature>
<dbReference type="AlphaFoldDB" id="A0A2I1DGH0"/>
<dbReference type="Gene3D" id="1.10.1170.10">
    <property type="entry name" value="Inhibitor Of Apoptosis Protein (2mihbC-IAP-1), Chain A"/>
    <property type="match status" value="2"/>
</dbReference>
<proteinExistence type="predicted"/>
<protein>
    <recommendedName>
        <fullName evidence="6">BIR-domain-containing protein</fullName>
    </recommendedName>
</protein>
<dbReference type="Pfam" id="PF00653">
    <property type="entry name" value="BIR"/>
    <property type="match status" value="2"/>
</dbReference>
<dbReference type="PROSITE" id="PS50143">
    <property type="entry name" value="BIR_REPEAT_2"/>
    <property type="match status" value="2"/>
</dbReference>
<evidence type="ECO:0000313" key="5">
    <source>
        <dbReference type="Proteomes" id="UP000234254"/>
    </source>
</evidence>
<evidence type="ECO:0000313" key="4">
    <source>
        <dbReference type="EMBL" id="PKY08975.1"/>
    </source>
</evidence>
<dbReference type="SUPFAM" id="SSF57924">
    <property type="entry name" value="Inhibitor of apoptosis (IAP) repeat"/>
    <property type="match status" value="2"/>
</dbReference>
<evidence type="ECO:0000256" key="1">
    <source>
        <dbReference type="ARBA" id="ARBA00022723"/>
    </source>
</evidence>
<feature type="compositionally biased region" description="Basic and acidic residues" evidence="3">
    <location>
        <begin position="516"/>
        <end position="532"/>
    </location>
</feature>
<feature type="compositionally biased region" description="Basic residues" evidence="3">
    <location>
        <begin position="203"/>
        <end position="217"/>
    </location>
</feature>
<dbReference type="PANTHER" id="PTHR46771">
    <property type="entry name" value="DETERIN"/>
    <property type="match status" value="1"/>
</dbReference>
<feature type="compositionally biased region" description="Basic and acidic residues" evidence="3">
    <location>
        <begin position="540"/>
        <end position="557"/>
    </location>
</feature>
<feature type="compositionally biased region" description="Polar residues" evidence="3">
    <location>
        <begin position="677"/>
        <end position="691"/>
    </location>
</feature>
<feature type="compositionally biased region" description="Basic and acidic residues" evidence="3">
    <location>
        <begin position="651"/>
        <end position="673"/>
    </location>
</feature>
<comment type="caution">
    <text evidence="4">The sequence shown here is derived from an EMBL/GenBank/DDBJ whole genome shotgun (WGS) entry which is preliminary data.</text>
</comment>
<feature type="compositionally biased region" description="Basic residues" evidence="3">
    <location>
        <begin position="380"/>
        <end position="395"/>
    </location>
</feature>
<dbReference type="InterPro" id="IPR051190">
    <property type="entry name" value="Baculoviral_IAP"/>
</dbReference>
<dbReference type="SMART" id="SM00238">
    <property type="entry name" value="BIR"/>
    <property type="match status" value="2"/>
</dbReference>
<evidence type="ECO:0000256" key="3">
    <source>
        <dbReference type="SAM" id="MobiDB-lite"/>
    </source>
</evidence>
<feature type="region of interest" description="Disordered" evidence="3">
    <location>
        <begin position="201"/>
        <end position="758"/>
    </location>
</feature>
<reference evidence="4" key="1">
    <citation type="submission" date="2016-12" db="EMBL/GenBank/DDBJ databases">
        <title>The genomes of Aspergillus section Nigri reveals drivers in fungal speciation.</title>
        <authorList>
            <consortium name="DOE Joint Genome Institute"/>
            <person name="Vesth T.C."/>
            <person name="Nybo J."/>
            <person name="Theobald S."/>
            <person name="Brandl J."/>
            <person name="Frisvad J.C."/>
            <person name="Nielsen K.F."/>
            <person name="Lyhne E.K."/>
            <person name="Kogle M.E."/>
            <person name="Kuo A."/>
            <person name="Riley R."/>
            <person name="Clum A."/>
            <person name="Nolan M."/>
            <person name="Lipzen A."/>
            <person name="Salamov A."/>
            <person name="Henrissat B."/>
            <person name="Wiebenga A."/>
            <person name="De vries R.P."/>
            <person name="Grigoriev I.V."/>
            <person name="Mortensen U.H."/>
            <person name="Andersen M.R."/>
            <person name="Baker S.E."/>
        </authorList>
    </citation>
    <scope>NUCLEOTIDE SEQUENCE</scope>
    <source>
        <strain evidence="4">IBT 28561</strain>
    </source>
</reference>
<dbReference type="RefSeq" id="XP_024697569.1">
    <property type="nucleotide sequence ID" value="XM_024840771.1"/>
</dbReference>